<feature type="region of interest" description="Disordered" evidence="1">
    <location>
        <begin position="892"/>
        <end position="927"/>
    </location>
</feature>
<protein>
    <submittedName>
        <fullName evidence="4">Calcineurin-like phosphoesterase</fullName>
    </submittedName>
</protein>
<keyword evidence="2" id="KW-0472">Membrane</keyword>
<evidence type="ECO:0000259" key="3">
    <source>
        <dbReference type="Pfam" id="PF00149"/>
    </source>
</evidence>
<dbReference type="Pfam" id="PF13385">
    <property type="entry name" value="Laminin_G_3"/>
    <property type="match status" value="1"/>
</dbReference>
<dbReference type="GO" id="GO:0016787">
    <property type="term" value="F:hydrolase activity"/>
    <property type="evidence" value="ECO:0007669"/>
    <property type="project" value="InterPro"/>
</dbReference>
<name>A0A1T4Y8M7_9MICO</name>
<accession>A0A1T4Y8M7</accession>
<dbReference type="EMBL" id="FUYG01000006">
    <property type="protein sequence ID" value="SKA97635.1"/>
    <property type="molecule type" value="Genomic_DNA"/>
</dbReference>
<dbReference type="SUPFAM" id="SSF49899">
    <property type="entry name" value="Concanavalin A-like lectins/glucanases"/>
    <property type="match status" value="1"/>
</dbReference>
<keyword evidence="2" id="KW-0812">Transmembrane</keyword>
<feature type="domain" description="Calcineurin-like phosphoesterase" evidence="3">
    <location>
        <begin position="106"/>
        <end position="293"/>
    </location>
</feature>
<keyword evidence="2" id="KW-1133">Transmembrane helix</keyword>
<evidence type="ECO:0000256" key="2">
    <source>
        <dbReference type="SAM" id="Phobius"/>
    </source>
</evidence>
<evidence type="ECO:0000313" key="4">
    <source>
        <dbReference type="EMBL" id="SKA97635.1"/>
    </source>
</evidence>
<organism evidence="4 5">
    <name type="scientific">Agreia bicolorata</name>
    <dbReference type="NCBI Taxonomy" id="110935"/>
    <lineage>
        <taxon>Bacteria</taxon>
        <taxon>Bacillati</taxon>
        <taxon>Actinomycetota</taxon>
        <taxon>Actinomycetes</taxon>
        <taxon>Micrococcales</taxon>
        <taxon>Microbacteriaceae</taxon>
        <taxon>Agreia</taxon>
    </lineage>
</organism>
<dbReference type="InterPro" id="IPR051918">
    <property type="entry name" value="STPP_CPPED1"/>
</dbReference>
<dbReference type="PANTHER" id="PTHR43143">
    <property type="entry name" value="METALLOPHOSPHOESTERASE, CALCINEURIN SUPERFAMILY"/>
    <property type="match status" value="1"/>
</dbReference>
<sequence length="966" mass="101200">MSLRRPMTFARSTNPERIMTTSALRRALASTITGALALGLISAGAGVATAQTQDAAPAAAATDAPAGTNSSFLLPVLPDTQFYSRYSASQFYPKYGTNPFEVQTKWIVDHKNELNIPFVVQVGDVVDQQGVSGEWDAAAKAMKNLTDGGVPYSVLPGNHDVSDMNARSSEAISGNYRARFGADAMAAQSAKTGSTLLGTFQDGLSSAYLFEAEGHQWISLAIAWNASDDTFGWAQGILDQHPKVPVVLSSHAIINIAEDQTSPTSWWWGDVLWDQLIRKNDQIILTVNGHFHGATQQTRTNDFGHPVHQILTDYQMAADGGNGVMTLFEFDLTGQKIDVDTVSPWIPMKDKASLASSDTPVLTGPNQQFSMPFDFNGRFGWKTDPANETKADLSSLATKIVSEGWTGGGTANALLAAGSPNDYIPATGTIAHWRFGSVGAGVVDENTVIPDVAGSSPMHRNAIGETDEPDELADVNVSHSNTAFYSSDPGSVCFTNATRNASGPDRVSYLTTEYGAPATFADLNKNNGYTIETFLQLDENWTESANRWSAALTRGGTREWSGIHDDSDPGAGVAWLGISNLREYQYSAADSSTGNSYTNWSGEIMQKAWHHVAIVNDPAANTVIMYVDGVPVLRNVSNAGGMMAANFMPWIIGTSTLDTEAEHGWNGCVGETRIVDHPLTTKQFLYNRPDIDATGANFALATDLSTVYPSDTQLASLTGRGLPGASVRVEATGDADGASLGQADVAADGTWRIDLAEPLSGSGSHALTFVQSMGSRNGKSLSATLVIGEKSGWTPSDSDLTPALENAITVTPNPFVAGENVSIALPAGHEGQTVYGFAFSEPTALGTAVVTAGNSLTLATPASLPAGEHRIALYTSTGELIGWQLVTARAAGDTGGGSGTGPDIPGTDPTPGTAASTTGDTNGGDTNGGTTGGLAVTGLSIAGILALAAGALVAGIMLLRARRARS</sequence>
<dbReference type="InterPro" id="IPR029052">
    <property type="entry name" value="Metallo-depent_PP-like"/>
</dbReference>
<dbReference type="Gene3D" id="2.60.120.200">
    <property type="match status" value="1"/>
</dbReference>
<dbReference type="InterPro" id="IPR004843">
    <property type="entry name" value="Calcineurin-like_PHP"/>
</dbReference>
<feature type="compositionally biased region" description="Low complexity" evidence="1">
    <location>
        <begin position="901"/>
        <end position="920"/>
    </location>
</feature>
<dbReference type="PANTHER" id="PTHR43143:SF5">
    <property type="entry name" value="SECRETED PROTEIN"/>
    <property type="match status" value="1"/>
</dbReference>
<dbReference type="InterPro" id="IPR013320">
    <property type="entry name" value="ConA-like_dom_sf"/>
</dbReference>
<evidence type="ECO:0000313" key="5">
    <source>
        <dbReference type="Proteomes" id="UP000189735"/>
    </source>
</evidence>
<dbReference type="AlphaFoldDB" id="A0A1T4Y8M7"/>
<dbReference type="Proteomes" id="UP000189735">
    <property type="component" value="Unassembled WGS sequence"/>
</dbReference>
<dbReference type="Gene3D" id="3.60.21.10">
    <property type="match status" value="1"/>
</dbReference>
<dbReference type="Pfam" id="PF00149">
    <property type="entry name" value="Metallophos"/>
    <property type="match status" value="1"/>
</dbReference>
<reference evidence="5" key="1">
    <citation type="submission" date="2017-02" db="EMBL/GenBank/DDBJ databases">
        <authorList>
            <person name="Varghese N."/>
            <person name="Submissions S."/>
        </authorList>
    </citation>
    <scope>NUCLEOTIDE SEQUENCE [LARGE SCALE GENOMIC DNA]</scope>
    <source>
        <strain evidence="5">VKM Ac-2052</strain>
    </source>
</reference>
<feature type="transmembrane region" description="Helical" evidence="2">
    <location>
        <begin position="934"/>
        <end position="959"/>
    </location>
</feature>
<proteinExistence type="predicted"/>
<gene>
    <name evidence="4" type="ORF">SAMN06295879_2408</name>
</gene>
<evidence type="ECO:0000256" key="1">
    <source>
        <dbReference type="SAM" id="MobiDB-lite"/>
    </source>
</evidence>
<dbReference type="SUPFAM" id="SSF56300">
    <property type="entry name" value="Metallo-dependent phosphatases"/>
    <property type="match status" value="1"/>
</dbReference>